<dbReference type="Proteomes" id="UP000784294">
    <property type="component" value="Unassembled WGS sequence"/>
</dbReference>
<dbReference type="AlphaFoldDB" id="A0A3S5FC09"/>
<organism evidence="1 2">
    <name type="scientific">Protopolystoma xenopodis</name>
    <dbReference type="NCBI Taxonomy" id="117903"/>
    <lineage>
        <taxon>Eukaryota</taxon>
        <taxon>Metazoa</taxon>
        <taxon>Spiralia</taxon>
        <taxon>Lophotrochozoa</taxon>
        <taxon>Platyhelminthes</taxon>
        <taxon>Monogenea</taxon>
        <taxon>Polyopisthocotylea</taxon>
        <taxon>Polystomatidea</taxon>
        <taxon>Polystomatidae</taxon>
        <taxon>Protopolystoma</taxon>
    </lineage>
</organism>
<dbReference type="EMBL" id="CAAALY010006547">
    <property type="protein sequence ID" value="VEL09527.1"/>
    <property type="molecule type" value="Genomic_DNA"/>
</dbReference>
<reference evidence="1" key="1">
    <citation type="submission" date="2018-11" db="EMBL/GenBank/DDBJ databases">
        <authorList>
            <consortium name="Pathogen Informatics"/>
        </authorList>
    </citation>
    <scope>NUCLEOTIDE SEQUENCE</scope>
</reference>
<keyword evidence="2" id="KW-1185">Reference proteome</keyword>
<name>A0A3S5FC09_9PLAT</name>
<evidence type="ECO:0000313" key="2">
    <source>
        <dbReference type="Proteomes" id="UP000784294"/>
    </source>
</evidence>
<protein>
    <submittedName>
        <fullName evidence="1">Uncharacterized protein</fullName>
    </submittedName>
</protein>
<accession>A0A3S5FC09</accession>
<gene>
    <name evidence="1" type="ORF">PXEA_LOCUS2967</name>
</gene>
<evidence type="ECO:0000313" key="1">
    <source>
        <dbReference type="EMBL" id="VEL09527.1"/>
    </source>
</evidence>
<proteinExistence type="predicted"/>
<sequence>MKSSATSLGIHYGQTGESNSASLIGPISPGDGGQLNDYFAPAPIAVCLSCGAVCSSCDGQMSASPTSNRLTNSLSTSYRPDKLVTTSLGNQANGFRGLCASDRIHAATLDTATGTEGIVVTDENGASLMRESLTVSSLNSLLGSETSPGGKIVDILFAIVFNFYCS</sequence>
<comment type="caution">
    <text evidence="1">The sequence shown here is derived from an EMBL/GenBank/DDBJ whole genome shotgun (WGS) entry which is preliminary data.</text>
</comment>